<keyword evidence="2" id="KW-0813">Transport</keyword>
<evidence type="ECO:0000256" key="7">
    <source>
        <dbReference type="RuleBase" id="RU003942"/>
    </source>
</evidence>
<evidence type="ECO:0000256" key="4">
    <source>
        <dbReference type="ARBA" id="ARBA00022692"/>
    </source>
</evidence>
<feature type="transmembrane region" description="Helical" evidence="8">
    <location>
        <begin position="58"/>
        <end position="78"/>
    </location>
</feature>
<organism evidence="9 10">
    <name type="scientific">Sarcina ventriculi</name>
    <name type="common">Clostridium ventriculi</name>
    <dbReference type="NCBI Taxonomy" id="1267"/>
    <lineage>
        <taxon>Bacteria</taxon>
        <taxon>Bacillati</taxon>
        <taxon>Bacillota</taxon>
        <taxon>Clostridia</taxon>
        <taxon>Eubacteriales</taxon>
        <taxon>Clostridiaceae</taxon>
        <taxon>Sarcina</taxon>
    </lineage>
</organism>
<feature type="transmembrane region" description="Helical" evidence="8">
    <location>
        <begin position="84"/>
        <end position="103"/>
    </location>
</feature>
<proteinExistence type="inferred from homology"/>
<comment type="similarity">
    <text evidence="7">Belongs to the drug/metabolite transporter (DMT) superfamily. Small multidrug resistance (SMR) (TC 2.A.7.1) family.</text>
</comment>
<keyword evidence="5 8" id="KW-1133">Transmembrane helix</keyword>
<accession>A0ABM9UQ29</accession>
<dbReference type="Pfam" id="PF00893">
    <property type="entry name" value="Multi_Drug_Res"/>
    <property type="match status" value="1"/>
</dbReference>
<dbReference type="InterPro" id="IPR045324">
    <property type="entry name" value="Small_multidrug_res"/>
</dbReference>
<evidence type="ECO:0000256" key="8">
    <source>
        <dbReference type="SAM" id="Phobius"/>
    </source>
</evidence>
<keyword evidence="6 8" id="KW-0472">Membrane</keyword>
<dbReference type="Gene3D" id="1.10.3730.20">
    <property type="match status" value="1"/>
</dbReference>
<comment type="subcellular location">
    <subcellularLocation>
        <location evidence="1 7">Cell membrane</location>
        <topology evidence="1 7">Multi-pass membrane protein</topology>
    </subcellularLocation>
</comment>
<dbReference type="SUPFAM" id="SSF103481">
    <property type="entry name" value="Multidrug resistance efflux transporter EmrE"/>
    <property type="match status" value="1"/>
</dbReference>
<keyword evidence="3" id="KW-1003">Cell membrane</keyword>
<comment type="caution">
    <text evidence="9">The sequence shown here is derived from an EMBL/GenBank/DDBJ whole genome shotgun (WGS) entry which is preliminary data.</text>
</comment>
<evidence type="ECO:0000256" key="3">
    <source>
        <dbReference type="ARBA" id="ARBA00022475"/>
    </source>
</evidence>
<dbReference type="RefSeq" id="WP_055257876.1">
    <property type="nucleotide sequence ID" value="NZ_CABIXL010000002.1"/>
</dbReference>
<dbReference type="EMBL" id="CYZR01000002">
    <property type="protein sequence ID" value="CUN67121.1"/>
    <property type="molecule type" value="Genomic_DNA"/>
</dbReference>
<reference evidence="9 10" key="1">
    <citation type="submission" date="2015-09" db="EMBL/GenBank/DDBJ databases">
        <authorList>
            <consortium name="Pathogen Informatics"/>
        </authorList>
    </citation>
    <scope>NUCLEOTIDE SEQUENCE [LARGE SCALE GENOMIC DNA]</scope>
    <source>
        <strain evidence="9 10">2789STDY5834858</strain>
    </source>
</reference>
<keyword evidence="4 7" id="KW-0812">Transmembrane</keyword>
<name>A0ABM9UQ29_SARVE</name>
<evidence type="ECO:0000256" key="6">
    <source>
        <dbReference type="ARBA" id="ARBA00023136"/>
    </source>
</evidence>
<dbReference type="InterPro" id="IPR037185">
    <property type="entry name" value="EmrE-like"/>
</dbReference>
<dbReference type="InterPro" id="IPR000390">
    <property type="entry name" value="Small_drug/metabolite_transptr"/>
</dbReference>
<evidence type="ECO:0000256" key="2">
    <source>
        <dbReference type="ARBA" id="ARBA00022448"/>
    </source>
</evidence>
<dbReference type="PANTHER" id="PTHR30561:SF0">
    <property type="entry name" value="GUANIDINIUM EXPORTER"/>
    <property type="match status" value="1"/>
</dbReference>
<dbReference type="PANTHER" id="PTHR30561">
    <property type="entry name" value="SMR FAMILY PROTON-DEPENDENT DRUG EFFLUX TRANSPORTER SUGE"/>
    <property type="match status" value="1"/>
</dbReference>
<protein>
    <submittedName>
        <fullName evidence="9">Quaternary ammonium compound-resistance protein sugE</fullName>
    </submittedName>
</protein>
<gene>
    <name evidence="9" type="primary">sugE</name>
    <name evidence="9" type="ORF">ERS852473_00807</name>
</gene>
<dbReference type="Proteomes" id="UP000095488">
    <property type="component" value="Unassembled WGS sequence"/>
</dbReference>
<sequence length="106" mass="11723">MKWLFLIIAGLFEVMWAIELKYCKGFTNLIPSILTIIGLIASFYFLSISIKSLPLGSAYAIWTGIGTVGTVIFSIILFKETVNIMQIFCIILIVVGIIGLKMLSSN</sequence>
<feature type="transmembrane region" description="Helical" evidence="8">
    <location>
        <begin position="27"/>
        <end position="46"/>
    </location>
</feature>
<evidence type="ECO:0000256" key="5">
    <source>
        <dbReference type="ARBA" id="ARBA00022989"/>
    </source>
</evidence>
<evidence type="ECO:0000313" key="9">
    <source>
        <dbReference type="EMBL" id="CUN67121.1"/>
    </source>
</evidence>
<keyword evidence="10" id="KW-1185">Reference proteome</keyword>
<evidence type="ECO:0000256" key="1">
    <source>
        <dbReference type="ARBA" id="ARBA00004651"/>
    </source>
</evidence>
<evidence type="ECO:0000313" key="10">
    <source>
        <dbReference type="Proteomes" id="UP000095488"/>
    </source>
</evidence>